<evidence type="ECO:0000313" key="1">
    <source>
        <dbReference type="EMBL" id="RFD20453.1"/>
    </source>
</evidence>
<protein>
    <submittedName>
        <fullName evidence="1">Phosphohistidine phosphatase</fullName>
    </submittedName>
</protein>
<reference evidence="1 2" key="1">
    <citation type="submission" date="2018-08" db="EMBL/GenBank/DDBJ databases">
        <title>Komagataeibacter sp. AV 382.</title>
        <authorList>
            <person name="Skraban J."/>
            <person name="Trcek J."/>
        </authorList>
    </citation>
    <scope>NUCLEOTIDE SEQUENCE [LARGE SCALE GENOMIC DNA]</scope>
    <source>
        <strain evidence="1 2">AV 382</strain>
    </source>
</reference>
<dbReference type="Pfam" id="PF00300">
    <property type="entry name" value="His_Phos_1"/>
    <property type="match status" value="1"/>
</dbReference>
<name>A0A371Z1V1_9PROT</name>
<dbReference type="InterPro" id="IPR029033">
    <property type="entry name" value="His_PPase_superfam"/>
</dbReference>
<dbReference type="AlphaFoldDB" id="A0A371Z1V1"/>
<keyword evidence="2" id="KW-1185">Reference proteome</keyword>
<dbReference type="CDD" id="cd07067">
    <property type="entry name" value="HP_PGM_like"/>
    <property type="match status" value="1"/>
</dbReference>
<dbReference type="PANTHER" id="PTHR47623:SF1">
    <property type="entry name" value="OS09G0287300 PROTEIN"/>
    <property type="match status" value="1"/>
</dbReference>
<dbReference type="RefSeq" id="WP_116702584.1">
    <property type="nucleotide sequence ID" value="NZ_QUWV01000045.1"/>
</dbReference>
<dbReference type="InterPro" id="IPR013078">
    <property type="entry name" value="His_Pase_superF_clade-1"/>
</dbReference>
<dbReference type="SUPFAM" id="SSF53254">
    <property type="entry name" value="Phosphoglycerate mutase-like"/>
    <property type="match status" value="1"/>
</dbReference>
<dbReference type="Proteomes" id="UP000262371">
    <property type="component" value="Unassembled WGS sequence"/>
</dbReference>
<dbReference type="Gene3D" id="3.40.50.1240">
    <property type="entry name" value="Phosphoglycerate mutase-like"/>
    <property type="match status" value="1"/>
</dbReference>
<accession>A0A371Z1V1</accession>
<comment type="caution">
    <text evidence="1">The sequence shown here is derived from an EMBL/GenBank/DDBJ whole genome shotgun (WGS) entry which is preliminary data.</text>
</comment>
<dbReference type="OrthoDB" id="9810154at2"/>
<evidence type="ECO:0000313" key="2">
    <source>
        <dbReference type="Proteomes" id="UP000262371"/>
    </source>
</evidence>
<sequence>MAAASAGSPPPRRLVLMRHAQAAPAPFGEMGAQADLARPLTPHGHETAARQGEWLRARHFAPELVLVSPALRTRQTLEALGSFYGDDAPAIQYVNTLYDATAETIRNELYAVPDKVSNIMILAHNPGLQALVLRWGAQGCPPALENGLMQGFPPASIACFTTGQPWNRATDGEIRLLDLSCQ</sequence>
<dbReference type="EMBL" id="QUWV01000045">
    <property type="protein sequence ID" value="RFD20453.1"/>
    <property type="molecule type" value="Genomic_DNA"/>
</dbReference>
<dbReference type="PANTHER" id="PTHR47623">
    <property type="entry name" value="OS09G0287300 PROTEIN"/>
    <property type="match status" value="1"/>
</dbReference>
<proteinExistence type="predicted"/>
<gene>
    <name evidence="1" type="ORF">DY926_06265</name>
</gene>
<dbReference type="SMART" id="SM00855">
    <property type="entry name" value="PGAM"/>
    <property type="match status" value="1"/>
</dbReference>
<organism evidence="1 2">
    <name type="scientific">Komagataeibacter melaceti</name>
    <dbReference type="NCBI Taxonomy" id="2766577"/>
    <lineage>
        <taxon>Bacteria</taxon>
        <taxon>Pseudomonadati</taxon>
        <taxon>Pseudomonadota</taxon>
        <taxon>Alphaproteobacteria</taxon>
        <taxon>Acetobacterales</taxon>
        <taxon>Acetobacteraceae</taxon>
        <taxon>Komagataeibacter</taxon>
    </lineage>
</organism>